<reference evidence="1 2" key="1">
    <citation type="journal article" date="2020" name="Nature">
        <title>Six reference-quality genomes reveal evolution of bat adaptations.</title>
        <authorList>
            <person name="Jebb D."/>
            <person name="Huang Z."/>
            <person name="Pippel M."/>
            <person name="Hughes G.M."/>
            <person name="Lavrichenko K."/>
            <person name="Devanna P."/>
            <person name="Winkler S."/>
            <person name="Jermiin L.S."/>
            <person name="Skirmuntt E.C."/>
            <person name="Katzourakis A."/>
            <person name="Burkitt-Gray L."/>
            <person name="Ray D.A."/>
            <person name="Sullivan K.A.M."/>
            <person name="Roscito J.G."/>
            <person name="Kirilenko B.M."/>
            <person name="Davalos L.M."/>
            <person name="Corthals A.P."/>
            <person name="Power M.L."/>
            <person name="Jones G."/>
            <person name="Ransome R.D."/>
            <person name="Dechmann D.K.N."/>
            <person name="Locatelli A.G."/>
            <person name="Puechmaille S.J."/>
            <person name="Fedrigo O."/>
            <person name="Jarvis E.D."/>
            <person name="Hiller M."/>
            <person name="Vernes S.C."/>
            <person name="Myers E.W."/>
            <person name="Teeling E.C."/>
        </authorList>
    </citation>
    <scope>NUCLEOTIDE SEQUENCE [LARGE SCALE GENOMIC DNA]</scope>
    <source>
        <strain evidence="1">MRhiFer1</strain>
        <tissue evidence="1">Lung</tissue>
    </source>
</reference>
<comment type="caution">
    <text evidence="1">The sequence shown here is derived from an EMBL/GenBank/DDBJ whole genome shotgun (WGS) entry which is preliminary data.</text>
</comment>
<proteinExistence type="predicted"/>
<protein>
    <submittedName>
        <fullName evidence="1">Uncharacterized protein</fullName>
    </submittedName>
</protein>
<sequence>MRKLRQREDVHLAPNASFTLCLSHSMNSGCCTPEHRSLTLLPLSPVFSIACTGQLCQLKAPWRACPESVPFPTPPWCTCARSAVGGGAKVHPNSAARTPLGPPGLQHRWSLLVPGSKACAKTTSTGCSHSLCIFPQKD</sequence>
<organism evidence="1 2">
    <name type="scientific">Rhinolophus ferrumequinum</name>
    <name type="common">Greater horseshoe bat</name>
    <dbReference type="NCBI Taxonomy" id="59479"/>
    <lineage>
        <taxon>Eukaryota</taxon>
        <taxon>Metazoa</taxon>
        <taxon>Chordata</taxon>
        <taxon>Craniata</taxon>
        <taxon>Vertebrata</taxon>
        <taxon>Euteleostomi</taxon>
        <taxon>Mammalia</taxon>
        <taxon>Eutheria</taxon>
        <taxon>Laurasiatheria</taxon>
        <taxon>Chiroptera</taxon>
        <taxon>Yinpterochiroptera</taxon>
        <taxon>Rhinolophoidea</taxon>
        <taxon>Rhinolophidae</taxon>
        <taxon>Rhinolophinae</taxon>
        <taxon>Rhinolophus</taxon>
    </lineage>
</organism>
<dbReference type="AlphaFoldDB" id="A0A7J7SXN4"/>
<evidence type="ECO:0000313" key="1">
    <source>
        <dbReference type="EMBL" id="KAF6293114.1"/>
    </source>
</evidence>
<gene>
    <name evidence="1" type="ORF">mRhiFer1_009025</name>
</gene>
<dbReference type="EMBL" id="JACAGC010000021">
    <property type="protein sequence ID" value="KAF6293114.1"/>
    <property type="molecule type" value="Genomic_DNA"/>
</dbReference>
<dbReference type="Proteomes" id="UP000585614">
    <property type="component" value="Unassembled WGS sequence"/>
</dbReference>
<name>A0A7J7SXN4_RHIFE</name>
<evidence type="ECO:0000313" key="2">
    <source>
        <dbReference type="Proteomes" id="UP000585614"/>
    </source>
</evidence>
<accession>A0A7J7SXN4</accession>